<name>A0A1F5SGH3_9BACT</name>
<evidence type="ECO:0000256" key="1">
    <source>
        <dbReference type="ARBA" id="ARBA00023054"/>
    </source>
</evidence>
<reference evidence="5 6" key="1">
    <citation type="journal article" date="2016" name="Nat. Commun.">
        <title>Thousands of microbial genomes shed light on interconnected biogeochemical processes in an aquifer system.</title>
        <authorList>
            <person name="Anantharaman K."/>
            <person name="Brown C.T."/>
            <person name="Hug L.A."/>
            <person name="Sharon I."/>
            <person name="Castelle C.J."/>
            <person name="Probst A.J."/>
            <person name="Thomas B.C."/>
            <person name="Singh A."/>
            <person name="Wilkins M.J."/>
            <person name="Karaoz U."/>
            <person name="Brodie E.L."/>
            <person name="Williams K.H."/>
            <person name="Hubbard S.S."/>
            <person name="Banfield J.F."/>
        </authorList>
    </citation>
    <scope>NUCLEOTIDE SEQUENCE [LARGE SCALE GENOMIC DNA]</scope>
</reference>
<feature type="coiled-coil region" evidence="2">
    <location>
        <begin position="262"/>
        <end position="316"/>
    </location>
</feature>
<evidence type="ECO:0000256" key="3">
    <source>
        <dbReference type="SAM" id="MobiDB-lite"/>
    </source>
</evidence>
<evidence type="ECO:0000256" key="2">
    <source>
        <dbReference type="SAM" id="Coils"/>
    </source>
</evidence>
<dbReference type="Pfam" id="PF02463">
    <property type="entry name" value="SMC_N"/>
    <property type="match status" value="1"/>
</dbReference>
<evidence type="ECO:0000313" key="6">
    <source>
        <dbReference type="Proteomes" id="UP000178367"/>
    </source>
</evidence>
<feature type="coiled-coil region" evidence="2">
    <location>
        <begin position="458"/>
        <end position="602"/>
    </location>
</feature>
<feature type="domain" description="RecF/RecN/SMC N-terminal" evidence="4">
    <location>
        <begin position="2"/>
        <end position="876"/>
    </location>
</feature>
<organism evidence="5 6">
    <name type="scientific">Candidatus Falkowbacteria bacterium RIFOXYA2_FULL_47_19</name>
    <dbReference type="NCBI Taxonomy" id="1797994"/>
    <lineage>
        <taxon>Bacteria</taxon>
        <taxon>Candidatus Falkowiibacteriota</taxon>
    </lineage>
</organism>
<dbReference type="AlphaFoldDB" id="A0A1F5SGH3"/>
<accession>A0A1F5SGH3</accession>
<feature type="region of interest" description="Disordered" evidence="3">
    <location>
        <begin position="730"/>
        <end position="751"/>
    </location>
</feature>
<keyword evidence="1 2" id="KW-0175">Coiled coil</keyword>
<dbReference type="GO" id="GO:0005524">
    <property type="term" value="F:ATP binding"/>
    <property type="evidence" value="ECO:0007669"/>
    <property type="project" value="InterPro"/>
</dbReference>
<dbReference type="InterPro" id="IPR024704">
    <property type="entry name" value="SMC"/>
</dbReference>
<evidence type="ECO:0000313" key="5">
    <source>
        <dbReference type="EMBL" id="OGF25774.1"/>
    </source>
</evidence>
<gene>
    <name evidence="5" type="ORF">A2227_01065</name>
</gene>
<protein>
    <recommendedName>
        <fullName evidence="4">RecF/RecN/SMC N-terminal domain-containing protein</fullName>
    </recommendedName>
</protein>
<dbReference type="InterPro" id="IPR027417">
    <property type="entry name" value="P-loop_NTPase"/>
</dbReference>
<dbReference type="Gene3D" id="3.40.50.300">
    <property type="entry name" value="P-loop containing nucleotide triphosphate hydrolases"/>
    <property type="match status" value="2"/>
</dbReference>
<dbReference type="PANTHER" id="PTHR43977">
    <property type="entry name" value="STRUCTURAL MAINTENANCE OF CHROMOSOMES PROTEIN 3"/>
    <property type="match status" value="1"/>
</dbReference>
<evidence type="ECO:0000259" key="4">
    <source>
        <dbReference type="Pfam" id="PF02463"/>
    </source>
</evidence>
<comment type="caution">
    <text evidence="5">The sequence shown here is derived from an EMBL/GenBank/DDBJ whole genome shotgun (WGS) entry which is preliminary data.</text>
</comment>
<dbReference type="EMBL" id="MFGB01000020">
    <property type="protein sequence ID" value="OGF25774.1"/>
    <property type="molecule type" value="Genomic_DNA"/>
</dbReference>
<sequence length="896" mass="100790">MYLEKLEILGFKSFANKNVLLFPGMLDQSRRGITAVVGPNGSGKSNVADAVRWALGEQSMKTLRGKKSEDIIFSGSDKKGKLGMAEVSLFLNNEDRKAPIDFSEVVLTRRLYRNGDSEYMINNNRVRLSDIQMLLAKASFGQKTYSVIGQGMVEGFLNTTLAERKEFFDEATGVRQYQIKRDESLNKLRGSYENLTQAGMLITEIEPRLKSLTRQVSRLQKRGEAETELRALQIEYYGRVWHDINDKFSDYNNRFLELEKIKLGKEKKLSGLNHDLEKMKEEGGTGSEYSALESDLNREQLAKEGINRKLARLDAQMEMKLEAGGQFDLSFLVSKKGELKNEIGAIGKEIVSLKNAMSPDSARGTELTAEKAGIDREIDRLNALMAEVGKSAESTGRFRGDDRLRGILEKIGRIEAETDLDAVKKLIAEIKNEISAILDGANSEKNGEKKEKHFAEIHESLNVLAQKKEEILKRINENNLRVSARAERVKLLEEKNRGLESETAAIENKIKQASGNIDFRETENEKTGLEEELASVEDRIRIIKEKIAALSAAEEEKRRRLFSLQKNLQELQNEINLMNNQLNEHKINSTRYETRLESLEIEIREELGGMEKIKNFRSSLSEGEVFGLEAAHEKIKQLKRQLELIGGIDPQVEEEYKETKERYDFLSGQVNDLTGAIDSLQKIIKELDITIKEKFDKEFKLIAEKFQEYFKILFNGGQAKIVKVIEEEEKDEAPAAGNEGEEGKEKDNKDAFTDKTAADLKKIKFLQKHNATGLAGIEIQATPPGKKIQTVTMLSGGERALTAIALICAIISANPSPFVVLDEVDAALDEANSERLARILDDLSHKTQFIVITHNRASMRRANILYGITMGDDGVSKLLSIKLEDAGKVVEKFGAR</sequence>
<dbReference type="InterPro" id="IPR003395">
    <property type="entry name" value="RecF/RecN/SMC_N"/>
</dbReference>
<dbReference type="SUPFAM" id="SSF52540">
    <property type="entry name" value="P-loop containing nucleoside triphosphate hydrolases"/>
    <property type="match status" value="2"/>
</dbReference>
<dbReference type="Proteomes" id="UP000178367">
    <property type="component" value="Unassembled WGS sequence"/>
</dbReference>
<dbReference type="GO" id="GO:0016887">
    <property type="term" value="F:ATP hydrolysis activity"/>
    <property type="evidence" value="ECO:0007669"/>
    <property type="project" value="InterPro"/>
</dbReference>
<dbReference type="PIRSF" id="PIRSF005719">
    <property type="entry name" value="SMC"/>
    <property type="match status" value="1"/>
</dbReference>
<proteinExistence type="predicted"/>
<dbReference type="STRING" id="1797994.A2227_01065"/>
<feature type="compositionally biased region" description="Basic and acidic residues" evidence="3">
    <location>
        <begin position="741"/>
        <end position="751"/>
    </location>
</feature>